<dbReference type="InterPro" id="IPR051908">
    <property type="entry name" value="Ribosomal_N-acetyltransferase"/>
</dbReference>
<accession>A0A3N3E1P2</accession>
<dbReference type="RefSeq" id="WP_123781813.1">
    <property type="nucleotide sequence ID" value="NZ_RKIK01000021.1"/>
</dbReference>
<comment type="caution">
    <text evidence="2">The sequence shown here is derived from an EMBL/GenBank/DDBJ whole genome shotgun (WGS) entry which is preliminary data.</text>
</comment>
<dbReference type="EMBL" id="RKIK01000021">
    <property type="protein sequence ID" value="ROV60428.1"/>
    <property type="molecule type" value="Genomic_DNA"/>
</dbReference>
<dbReference type="InterPro" id="IPR000182">
    <property type="entry name" value="GNAT_dom"/>
</dbReference>
<name>A0A3N3E1P2_9VIBR</name>
<dbReference type="GO" id="GO:0008999">
    <property type="term" value="F:protein-N-terminal-alanine acetyltransferase activity"/>
    <property type="evidence" value="ECO:0007669"/>
    <property type="project" value="TreeGrafter"/>
</dbReference>
<gene>
    <name evidence="2" type="ORF">EGH82_09195</name>
</gene>
<evidence type="ECO:0000313" key="2">
    <source>
        <dbReference type="EMBL" id="ROV60428.1"/>
    </source>
</evidence>
<dbReference type="PANTHER" id="PTHR43441">
    <property type="entry name" value="RIBOSOMAL-PROTEIN-SERINE ACETYLTRANSFERASE"/>
    <property type="match status" value="1"/>
</dbReference>
<sequence length="184" mass="20920">MKLDNLFTIKVDDEIQLALVEENFAPIYAEIVSEQLDYLSQWLAWPPYCRSEQDFRLFIARSLDDYAQGKSLTCAIIFQGNVVGNCSFNTINHDLKKVQIGYWLSQTQTGKGIVTRVVNKLIDLAFTKYEMEKVELLAAVDNCSSRAVAERCGMSLEGVITNNEKVGERILDHAVYGIHHQKRL</sequence>
<dbReference type="SUPFAM" id="SSF55729">
    <property type="entry name" value="Acyl-CoA N-acyltransferases (Nat)"/>
    <property type="match status" value="1"/>
</dbReference>
<dbReference type="PANTHER" id="PTHR43441:SF11">
    <property type="entry name" value="RIBOSOMAL-PROTEIN-SERINE ACETYLTRANSFERASE"/>
    <property type="match status" value="1"/>
</dbReference>
<evidence type="ECO:0000259" key="1">
    <source>
        <dbReference type="PROSITE" id="PS51186"/>
    </source>
</evidence>
<keyword evidence="2" id="KW-0808">Transferase</keyword>
<dbReference type="GO" id="GO:1990189">
    <property type="term" value="F:protein N-terminal-serine acetyltransferase activity"/>
    <property type="evidence" value="ECO:0007669"/>
    <property type="project" value="TreeGrafter"/>
</dbReference>
<dbReference type="Proteomes" id="UP000278792">
    <property type="component" value="Unassembled WGS sequence"/>
</dbReference>
<proteinExistence type="predicted"/>
<dbReference type="PROSITE" id="PS51186">
    <property type="entry name" value="GNAT"/>
    <property type="match status" value="1"/>
</dbReference>
<organism evidence="2 3">
    <name type="scientific">Vibrio ponticus</name>
    <dbReference type="NCBI Taxonomy" id="265668"/>
    <lineage>
        <taxon>Bacteria</taxon>
        <taxon>Pseudomonadati</taxon>
        <taxon>Pseudomonadota</taxon>
        <taxon>Gammaproteobacteria</taxon>
        <taxon>Vibrionales</taxon>
        <taxon>Vibrionaceae</taxon>
        <taxon>Vibrio</taxon>
    </lineage>
</organism>
<reference evidence="2 3" key="1">
    <citation type="submission" date="2018-11" db="EMBL/GenBank/DDBJ databases">
        <title>Vibrio ponticus strain CAIM 1751 pathogenic for the snapper Lutjanus guttatus.</title>
        <authorList>
            <person name="Soto-Rodriguez S."/>
            <person name="Lozano-Olvera R."/>
            <person name="Gomez-Gil B."/>
        </authorList>
    </citation>
    <scope>NUCLEOTIDE SEQUENCE [LARGE SCALE GENOMIC DNA]</scope>
    <source>
        <strain evidence="2 3">CAIM 1751</strain>
    </source>
</reference>
<dbReference type="GO" id="GO:0005737">
    <property type="term" value="C:cytoplasm"/>
    <property type="evidence" value="ECO:0007669"/>
    <property type="project" value="TreeGrafter"/>
</dbReference>
<dbReference type="AlphaFoldDB" id="A0A3N3E1P2"/>
<dbReference type="Gene3D" id="3.40.630.30">
    <property type="match status" value="1"/>
</dbReference>
<dbReference type="Pfam" id="PF13302">
    <property type="entry name" value="Acetyltransf_3"/>
    <property type="match status" value="1"/>
</dbReference>
<protein>
    <submittedName>
        <fullName evidence="2">N-acetyltransferase</fullName>
    </submittedName>
</protein>
<feature type="domain" description="N-acetyltransferase" evidence="1">
    <location>
        <begin position="29"/>
        <end position="184"/>
    </location>
</feature>
<dbReference type="InterPro" id="IPR016181">
    <property type="entry name" value="Acyl_CoA_acyltransferase"/>
</dbReference>
<evidence type="ECO:0000313" key="3">
    <source>
        <dbReference type="Proteomes" id="UP000278792"/>
    </source>
</evidence>